<evidence type="ECO:0000259" key="3">
    <source>
        <dbReference type="Pfam" id="PF03561"/>
    </source>
</evidence>
<protein>
    <recommendedName>
        <fullName evidence="2">Allantoate amidinohydrolase</fullName>
    </recommendedName>
</protein>
<keyword evidence="4" id="KW-1185">Reference proteome</keyword>
<comment type="similarity">
    <text evidence="1">Belongs to the allantoicase family.</text>
</comment>
<sequence>LIDLVAMVNGGVSLGYSDVHFGHARNLIREGRSSSMADGWETARRLDRPSILEADDKGVLIVPGKEWCVFRLGHPGIIKNIEIDTNHFKGNYPDSCYIEGM</sequence>
<dbReference type="GeneID" id="102807120"/>
<dbReference type="Pfam" id="PF03561">
    <property type="entry name" value="Allantoicase"/>
    <property type="match status" value="1"/>
</dbReference>
<dbReference type="Gene3D" id="2.60.120.260">
    <property type="entry name" value="Galactose-binding domain-like"/>
    <property type="match status" value="1"/>
</dbReference>
<gene>
    <name evidence="5" type="primary">LOC102807120</name>
</gene>
<dbReference type="Proteomes" id="UP000694865">
    <property type="component" value="Unplaced"/>
</dbReference>
<name>A0ABM0LWM7_SACKO</name>
<accession>A0ABM0LWM7</accession>
<dbReference type="PANTHER" id="PTHR12045:SF3">
    <property type="entry name" value="INACTIVE ALLANTOICASE-RELATED"/>
    <property type="match status" value="1"/>
</dbReference>
<evidence type="ECO:0000256" key="1">
    <source>
        <dbReference type="ARBA" id="ARBA00009242"/>
    </source>
</evidence>
<feature type="domain" description="Allantoicase" evidence="3">
    <location>
        <begin position="10"/>
        <end position="101"/>
    </location>
</feature>
<dbReference type="SUPFAM" id="SSF49785">
    <property type="entry name" value="Galactose-binding domain-like"/>
    <property type="match status" value="1"/>
</dbReference>
<evidence type="ECO:0000313" key="5">
    <source>
        <dbReference type="RefSeq" id="XP_006812168.1"/>
    </source>
</evidence>
<feature type="non-terminal residue" evidence="5">
    <location>
        <position position="1"/>
    </location>
</feature>
<dbReference type="RefSeq" id="XP_006812168.1">
    <property type="nucleotide sequence ID" value="XM_006812105.1"/>
</dbReference>
<evidence type="ECO:0000313" key="4">
    <source>
        <dbReference type="Proteomes" id="UP000694865"/>
    </source>
</evidence>
<reference evidence="5" key="1">
    <citation type="submission" date="2025-08" db="UniProtKB">
        <authorList>
            <consortium name="RefSeq"/>
        </authorList>
    </citation>
    <scope>IDENTIFICATION</scope>
    <source>
        <tissue evidence="5">Testes</tissue>
    </source>
</reference>
<dbReference type="InterPro" id="IPR015908">
    <property type="entry name" value="Allantoicase_dom"/>
</dbReference>
<dbReference type="InterPro" id="IPR005164">
    <property type="entry name" value="Allantoicase"/>
</dbReference>
<dbReference type="PANTHER" id="PTHR12045">
    <property type="entry name" value="ALLANTOICASE"/>
    <property type="match status" value="1"/>
</dbReference>
<proteinExistence type="inferred from homology"/>
<dbReference type="InterPro" id="IPR008979">
    <property type="entry name" value="Galactose-bd-like_sf"/>
</dbReference>
<evidence type="ECO:0000256" key="2">
    <source>
        <dbReference type="ARBA" id="ARBA00031078"/>
    </source>
</evidence>
<organism evidence="4 5">
    <name type="scientific">Saccoglossus kowalevskii</name>
    <name type="common">Acorn worm</name>
    <dbReference type="NCBI Taxonomy" id="10224"/>
    <lineage>
        <taxon>Eukaryota</taxon>
        <taxon>Metazoa</taxon>
        <taxon>Hemichordata</taxon>
        <taxon>Enteropneusta</taxon>
        <taxon>Harrimaniidae</taxon>
        <taxon>Saccoglossus</taxon>
    </lineage>
</organism>